<dbReference type="KEGG" id="dra:DR_A0254"/>
<dbReference type="HOGENOM" id="CLU_2092798_0_0_0"/>
<dbReference type="InParanoid" id="Q9RYQ5"/>
<dbReference type="EMBL" id="AE001825">
    <property type="protein sequence ID" value="AAF12489.1"/>
    <property type="molecule type" value="Genomic_DNA"/>
</dbReference>
<sequence>MARTHSGLISPLSIAVLTVAWCNAPHGMAPSSLRCSQRRIVLSEQAAYRERFRAFSRPGTARKTLSSTVRKFRCVLRSGTALRTYCRMAIRPIGSGDFTAPFSMGLSFWAQNCTNHC</sequence>
<name>Q9RYQ5_DEIRA</name>
<dbReference type="Proteomes" id="UP000002524">
    <property type="component" value="Chromosome 2"/>
</dbReference>
<dbReference type="EnsemblBacteria" id="AAF12489">
    <property type="protein sequence ID" value="AAF12489"/>
    <property type="gene ID" value="DR_A0254"/>
</dbReference>
<accession>Q9RYQ5</accession>
<keyword evidence="2" id="KW-1185">Reference proteome</keyword>
<protein>
    <submittedName>
        <fullName evidence="1">Resolvase, putative</fullName>
    </submittedName>
</protein>
<dbReference type="PIR" id="F75578">
    <property type="entry name" value="F75578"/>
</dbReference>
<proteinExistence type="predicted"/>
<evidence type="ECO:0000313" key="1">
    <source>
        <dbReference type="EMBL" id="AAF12489.1"/>
    </source>
</evidence>
<organism evidence="1 2">
    <name type="scientific">Deinococcus radiodurans (strain ATCC 13939 / DSM 20539 / JCM 16871 / CCUG 27074 / LMG 4051 / NBRC 15346 / NCIMB 9279 / VKM B-1422 / R1)</name>
    <dbReference type="NCBI Taxonomy" id="243230"/>
    <lineage>
        <taxon>Bacteria</taxon>
        <taxon>Thermotogati</taxon>
        <taxon>Deinococcota</taxon>
        <taxon>Deinococci</taxon>
        <taxon>Deinococcales</taxon>
        <taxon>Deinococcaceae</taxon>
        <taxon>Deinococcus</taxon>
    </lineage>
</organism>
<reference evidence="1 2" key="1">
    <citation type="journal article" date="1999" name="Science">
        <title>Genome sequence of the radioresistant bacterium Deinococcus radiodurans R1.</title>
        <authorList>
            <person name="White O."/>
            <person name="Eisen J.A."/>
            <person name="Heidelberg J.F."/>
            <person name="Hickey E.K."/>
            <person name="Peterson J.D."/>
            <person name="Dodson R.J."/>
            <person name="Haft D.H."/>
            <person name="Gwinn M.L."/>
            <person name="Nelson W.C."/>
            <person name="Richardson D.L."/>
            <person name="Moffat K.S."/>
            <person name="Qin H."/>
            <person name="Jiang L."/>
            <person name="Pamphile W."/>
            <person name="Crosby M."/>
            <person name="Shen M."/>
            <person name="Vamathevan J.J."/>
            <person name="Lam P."/>
            <person name="McDonald L."/>
            <person name="Utterback T."/>
            <person name="Zalewski C."/>
            <person name="Makarova K.S."/>
            <person name="Aravind L."/>
            <person name="Daly M.J."/>
            <person name="Minton K.W."/>
            <person name="Fleischmann R.D."/>
            <person name="Ketchum K.A."/>
            <person name="Nelson K.E."/>
            <person name="Salzberg S."/>
            <person name="Smith H.O."/>
            <person name="Venter J.C."/>
            <person name="Fraser C.M."/>
        </authorList>
    </citation>
    <scope>NUCLEOTIDE SEQUENCE [LARGE SCALE GENOMIC DNA]</scope>
    <source>
        <strain evidence="2">ATCC 13939 / DSM 20539 / JCM 16871 / LMG 4051 / NBRC 15346 / NCIMB 9279 / R1 / VKM B-1422</strain>
    </source>
</reference>
<gene>
    <name evidence="1" type="ordered locus">DR_A0254</name>
</gene>
<dbReference type="PaxDb" id="243230-DR_A0254"/>
<evidence type="ECO:0000313" key="2">
    <source>
        <dbReference type="Proteomes" id="UP000002524"/>
    </source>
</evidence>
<dbReference type="AlphaFoldDB" id="Q9RYQ5"/>